<reference evidence="2 3" key="1">
    <citation type="journal article" date="2018" name="Syst. Appl. Microbiol.">
        <title>Photobacterium carnosum sp. nov., isolated from spoiled modified atmosphere packaged poultry meat.</title>
        <authorList>
            <person name="Hilgarth M."/>
            <person name="Fuertes S."/>
            <person name="Ehrmann M."/>
            <person name="Vogel R.F."/>
        </authorList>
    </citation>
    <scope>NUCLEOTIDE SEQUENCE [LARGE SCALE GENOMIC DNA]</scope>
    <source>
        <strain evidence="2 3">TMW 2.2021</strain>
    </source>
</reference>
<evidence type="ECO:0000313" key="3">
    <source>
        <dbReference type="Proteomes" id="UP000234420"/>
    </source>
</evidence>
<accession>A0A2N4UPW3</accession>
<comment type="caution">
    <text evidence="2">The sequence shown here is derived from an EMBL/GenBank/DDBJ whole genome shotgun (WGS) entry which is preliminary data.</text>
</comment>
<protein>
    <submittedName>
        <fullName evidence="2">Uncharacterized protein</fullName>
    </submittedName>
</protein>
<organism evidence="2 3">
    <name type="scientific">Photobacterium carnosum</name>
    <dbReference type="NCBI Taxonomy" id="2023717"/>
    <lineage>
        <taxon>Bacteria</taxon>
        <taxon>Pseudomonadati</taxon>
        <taxon>Pseudomonadota</taxon>
        <taxon>Gammaproteobacteria</taxon>
        <taxon>Vibrionales</taxon>
        <taxon>Vibrionaceae</taxon>
        <taxon>Photobacterium</taxon>
    </lineage>
</organism>
<proteinExistence type="predicted"/>
<dbReference type="AlphaFoldDB" id="A0A2N4UPW3"/>
<dbReference type="Proteomes" id="UP000234420">
    <property type="component" value="Unassembled WGS sequence"/>
</dbReference>
<gene>
    <name evidence="2" type="ORF">CIK00_14835</name>
</gene>
<dbReference type="RefSeq" id="WP_065208229.1">
    <property type="nucleotide sequence ID" value="NZ_JABJXE010000015.1"/>
</dbReference>
<evidence type="ECO:0000256" key="1">
    <source>
        <dbReference type="SAM" id="Phobius"/>
    </source>
</evidence>
<sequence>MKLIRDYVNSPSFQNFRIRKAISSDADHASIIKLTNESVLVTSVISDEKEIESGVVMPLYADLIAFKWLRSNVNASGCVAMWFNVADTVIDNPKTDISLCNVTIVAIKDGEIKADLSGRLDAVLSTAMRFCERLEVPLVISEAHAWKGLYAFIESQDLSVKVELITDAIQQNEVTDFSPITVAQANAQYYRTGMEKIFIASVTALVIGCSFLAYTAYETAKLERQREIVNRVVEDPYKAYRNDIKGVHVTQDVNFVIGKIGQYSNIPSWEVSSAEVKGRAFKLTLKPKFNHASLTELVTWVRNNSEDKLNIKGSTYTINLNIPKYKDDYMSAFKRYIIDTEMNYAQLSDLAVHSGFTKVTLQSNAKKTNYRVMAGQITGQYLDLSQIKAFYDQLAHVPIESVGLVVKHNKDLGNYTISQKYKLTGQLEHEQEQKEK</sequence>
<evidence type="ECO:0000313" key="2">
    <source>
        <dbReference type="EMBL" id="PLC57056.1"/>
    </source>
</evidence>
<dbReference type="EMBL" id="NPIB01000020">
    <property type="protein sequence ID" value="PLC57056.1"/>
    <property type="molecule type" value="Genomic_DNA"/>
</dbReference>
<name>A0A2N4UPW3_9GAMM</name>
<keyword evidence="3" id="KW-1185">Reference proteome</keyword>
<feature type="transmembrane region" description="Helical" evidence="1">
    <location>
        <begin position="197"/>
        <end position="217"/>
    </location>
</feature>
<keyword evidence="1" id="KW-0812">Transmembrane</keyword>
<keyword evidence="1" id="KW-0472">Membrane</keyword>
<keyword evidence="1" id="KW-1133">Transmembrane helix</keyword>